<evidence type="ECO:0000313" key="1">
    <source>
        <dbReference type="EMBL" id="NMP32948.1"/>
    </source>
</evidence>
<dbReference type="InterPro" id="IPR005628">
    <property type="entry name" value="GspK"/>
</dbReference>
<dbReference type="GO" id="GO:0009306">
    <property type="term" value="P:protein secretion"/>
    <property type="evidence" value="ECO:0007669"/>
    <property type="project" value="InterPro"/>
</dbReference>
<sequence>MLFLFRGIALIQVLLIVALLSIFALYVKKLAIEQVNVAKLSQDKAQALVESHSVMSEVLFALLVNDTSKFSNNVDSDDKTIVNKIRFSGVPFKVANTSVKVQDQSGLFNIHFFYKKHFINLFLENGINESRAEELWATIVDWQDENEISSIAGVEKSFNEFPVRNGKISDITELESIIDLTEVEKELLYQNFSIFSIGDLNLMAASKDVLGAIIGGELANQIVELRSSNNLTVKNFREMTGITFETDYRFTPSSRLGFELVTHINDVKYERELVLSLSPYAKKQSLPINILLDRK</sequence>
<evidence type="ECO:0000313" key="2">
    <source>
        <dbReference type="Proteomes" id="UP000568664"/>
    </source>
</evidence>
<keyword evidence="2" id="KW-1185">Reference proteome</keyword>
<dbReference type="PANTHER" id="PTHR38831">
    <property type="entry name" value="TYPE II SECRETION SYSTEM PROTEIN K"/>
    <property type="match status" value="1"/>
</dbReference>
<reference evidence="1 2" key="1">
    <citation type="submission" date="2020-04" db="EMBL/GenBank/DDBJ databases">
        <title>Thalassotalea sp. M1531, isolated from the surface of marine red alga.</title>
        <authorList>
            <person name="Pang L."/>
            <person name="Lu D.-C."/>
        </authorList>
    </citation>
    <scope>NUCLEOTIDE SEQUENCE [LARGE SCALE GENOMIC DNA]</scope>
    <source>
        <strain evidence="1 2">M1531</strain>
    </source>
</reference>
<dbReference type="RefSeq" id="WP_169076266.1">
    <property type="nucleotide sequence ID" value="NZ_JABBXH010000005.1"/>
</dbReference>
<dbReference type="AlphaFoldDB" id="A0A7Y0LET2"/>
<dbReference type="SUPFAM" id="SSF158544">
    <property type="entry name" value="GspK insert domain-like"/>
    <property type="match status" value="1"/>
</dbReference>
<gene>
    <name evidence="1" type="ORF">HII17_15425</name>
</gene>
<dbReference type="Gene3D" id="1.10.40.60">
    <property type="entry name" value="EpsJ-like"/>
    <property type="match status" value="1"/>
</dbReference>
<organism evidence="1 2">
    <name type="scientific">Thalassotalea algicola</name>
    <dbReference type="NCBI Taxonomy" id="2716224"/>
    <lineage>
        <taxon>Bacteria</taxon>
        <taxon>Pseudomonadati</taxon>
        <taxon>Pseudomonadota</taxon>
        <taxon>Gammaproteobacteria</taxon>
        <taxon>Alteromonadales</taxon>
        <taxon>Colwelliaceae</taxon>
        <taxon>Thalassotalea</taxon>
    </lineage>
</organism>
<protein>
    <recommendedName>
        <fullName evidence="3">Type II secretion system protein K</fullName>
    </recommendedName>
</protein>
<dbReference type="InterPro" id="IPR038072">
    <property type="entry name" value="GspK_central_sf"/>
</dbReference>
<dbReference type="Proteomes" id="UP000568664">
    <property type="component" value="Unassembled WGS sequence"/>
</dbReference>
<dbReference type="GO" id="GO:0016020">
    <property type="term" value="C:membrane"/>
    <property type="evidence" value="ECO:0007669"/>
    <property type="project" value="InterPro"/>
</dbReference>
<evidence type="ECO:0008006" key="3">
    <source>
        <dbReference type="Google" id="ProtNLM"/>
    </source>
</evidence>
<name>A0A7Y0LET2_9GAMM</name>
<proteinExistence type="predicted"/>
<dbReference type="EMBL" id="JABBXH010000005">
    <property type="protein sequence ID" value="NMP32948.1"/>
    <property type="molecule type" value="Genomic_DNA"/>
</dbReference>
<comment type="caution">
    <text evidence="1">The sequence shown here is derived from an EMBL/GenBank/DDBJ whole genome shotgun (WGS) entry which is preliminary data.</text>
</comment>
<accession>A0A7Y0LET2</accession>
<dbReference type="PANTHER" id="PTHR38831:SF1">
    <property type="entry name" value="TYPE II SECRETION SYSTEM PROTEIN K-RELATED"/>
    <property type="match status" value="1"/>
</dbReference>